<name>A0ABX0QKB4_9BACT</name>
<dbReference type="Proteomes" id="UP000606008">
    <property type="component" value="Unassembled WGS sequence"/>
</dbReference>
<comment type="caution">
    <text evidence="2">The sequence shown here is derived from an EMBL/GenBank/DDBJ whole genome shotgun (WGS) entry which is preliminary data.</text>
</comment>
<dbReference type="Pfam" id="PF24819">
    <property type="entry name" value="DUF7710"/>
    <property type="match status" value="1"/>
</dbReference>
<keyword evidence="3" id="KW-1185">Reference proteome</keyword>
<feature type="domain" description="DUF7710" evidence="1">
    <location>
        <begin position="2"/>
        <end position="79"/>
    </location>
</feature>
<sequence>MNGRFSSGVLDSKVLAAQWIAEHTRTGVLTEYPLNVGVYDWAVKLDYFVPKKDEPETPEYIGKFSSASQDHYHYTDGQEG</sequence>
<evidence type="ECO:0000313" key="3">
    <source>
        <dbReference type="Proteomes" id="UP000606008"/>
    </source>
</evidence>
<gene>
    <name evidence="2" type="ORF">F7231_22170</name>
</gene>
<protein>
    <recommendedName>
        <fullName evidence="1">DUF7710 domain-containing protein</fullName>
    </recommendedName>
</protein>
<reference evidence="3" key="1">
    <citation type="submission" date="2019-09" db="EMBL/GenBank/DDBJ databases">
        <authorList>
            <person name="Jung D.-H."/>
        </authorList>
    </citation>
    <scope>NUCLEOTIDE SEQUENCE [LARGE SCALE GENOMIC DNA]</scope>
    <source>
        <strain evidence="3">JA-25</strain>
    </source>
</reference>
<dbReference type="InterPro" id="IPR056127">
    <property type="entry name" value="DUF7710"/>
</dbReference>
<dbReference type="EMBL" id="WAEL01000009">
    <property type="protein sequence ID" value="NID12894.1"/>
    <property type="molecule type" value="Genomic_DNA"/>
</dbReference>
<accession>A0ABX0QKB4</accession>
<evidence type="ECO:0000313" key="2">
    <source>
        <dbReference type="EMBL" id="NID12894.1"/>
    </source>
</evidence>
<organism evidence="2 3">
    <name type="scientific">Fibrivirga algicola</name>
    <dbReference type="NCBI Taxonomy" id="2950420"/>
    <lineage>
        <taxon>Bacteria</taxon>
        <taxon>Pseudomonadati</taxon>
        <taxon>Bacteroidota</taxon>
        <taxon>Cytophagia</taxon>
        <taxon>Cytophagales</taxon>
        <taxon>Spirosomataceae</taxon>
        <taxon>Fibrivirga</taxon>
    </lineage>
</organism>
<proteinExistence type="predicted"/>
<evidence type="ECO:0000259" key="1">
    <source>
        <dbReference type="Pfam" id="PF24819"/>
    </source>
</evidence>
<reference evidence="3" key="2">
    <citation type="submission" date="2023-07" db="EMBL/GenBank/DDBJ databases">
        <authorList>
            <person name="Jung D.-H."/>
        </authorList>
    </citation>
    <scope>NUCLEOTIDE SEQUENCE [LARGE SCALE GENOMIC DNA]</scope>
    <source>
        <strain evidence="3">JA-25</strain>
    </source>
</reference>